<dbReference type="AlphaFoldDB" id="A0A399T5I0"/>
<gene>
    <name evidence="3" type="ORF">D1614_05585</name>
</gene>
<feature type="coiled-coil region" evidence="1">
    <location>
        <begin position="581"/>
        <end position="622"/>
    </location>
</feature>
<name>A0A399T5I0_9BACT</name>
<feature type="coiled-coil region" evidence="1">
    <location>
        <begin position="140"/>
        <end position="167"/>
    </location>
</feature>
<dbReference type="RefSeq" id="WP_119436900.1">
    <property type="nucleotide sequence ID" value="NZ_QWGR01000002.1"/>
</dbReference>
<dbReference type="InterPro" id="IPR003959">
    <property type="entry name" value="ATPase_AAA_core"/>
</dbReference>
<dbReference type="Gene3D" id="3.40.50.300">
    <property type="entry name" value="P-loop containing nucleotide triphosphate hydrolases"/>
    <property type="match status" value="1"/>
</dbReference>
<dbReference type="SUPFAM" id="SSF52540">
    <property type="entry name" value="P-loop containing nucleoside triphosphate hydrolases"/>
    <property type="match status" value="1"/>
</dbReference>
<dbReference type="OrthoDB" id="9792800at2"/>
<dbReference type="EMBL" id="QWGR01000002">
    <property type="protein sequence ID" value="RIJ50214.1"/>
    <property type="molecule type" value="Genomic_DNA"/>
</dbReference>
<feature type="domain" description="ATPase AAA-type core" evidence="2">
    <location>
        <begin position="29"/>
        <end position="510"/>
    </location>
</feature>
<sequence>MIRPIDIIGLKNFRIFDDNNGILEEIAPISILTGANNSGKSSIIKFLQMLKDSMAGNEYPFDLDLTKQEHLLGDFDNILFNRENREIAICLPFIFLGIKNFYISLKFEVPSHKNVYQAKLREIEVIDKKNKIEILSFKYREATDSEKEAYKVEFKQKQEEYERTKKEKGKEKTDIFSSHFFLFPPMDNPLVGYIEWNIKLDKLKQYLEELLKFYEIYLKNKSNRKWLENADKHLENTWLLPSELINSFKNEIDLKTWNDFLDKVINEKSSLSGKEHIGERDFDAEDFFYPPSEIEDLVYYNALKILKENLNWNSAERNDSKYSVLENCFKTSWKTLIQRVSSINYLSTIREENSRIYTATNNSPFIKLLKDYNSNEFQHSSFINKYLKAFKIGKEISVNYTLKYQLISVSVVTFEGAKRDLVDFGYGIKQLILILIQISVLAESNKRTIEDYDEDGEYMYDFYNPSMLLVEEPETNLHPKWQSLLAEMFVEAHNDFNIQFVIETHSEYLIRKFQTLVADDKISGEKIKIFYIRHPQDTNQDNKQISSVNIQQDGSINYQIFDGGFFDENDSLELSLLNIQRDRFLHDFDELKKNKEENENKISELEQKIDDYTNKLDIQIYQTIINTRFDVSKISAISVKYLSSGQFLLNTIHETSDFSPVIIQYGRTIENELKEIFIAIGITDVKKLMLGKFQGSLEKYKTGTAIQSPLSNDELIPLPAEMSNRFKNPKSLKIELLDEIRVGRNDSGHSGQTKTKQEAINYIEKVNEFLDKWILEKK</sequence>
<dbReference type="InterPro" id="IPR051396">
    <property type="entry name" value="Bact_Antivir_Def_Nuclease"/>
</dbReference>
<dbReference type="PANTHER" id="PTHR43581">
    <property type="entry name" value="ATP/GTP PHOSPHATASE"/>
    <property type="match status" value="1"/>
</dbReference>
<keyword evidence="4" id="KW-1185">Reference proteome</keyword>
<dbReference type="Proteomes" id="UP000265926">
    <property type="component" value="Unassembled WGS sequence"/>
</dbReference>
<dbReference type="Pfam" id="PF13304">
    <property type="entry name" value="AAA_21"/>
    <property type="match status" value="1"/>
</dbReference>
<keyword evidence="1" id="KW-0175">Coiled coil</keyword>
<evidence type="ECO:0000313" key="4">
    <source>
        <dbReference type="Proteomes" id="UP000265926"/>
    </source>
</evidence>
<dbReference type="GO" id="GO:0016887">
    <property type="term" value="F:ATP hydrolysis activity"/>
    <property type="evidence" value="ECO:0007669"/>
    <property type="project" value="InterPro"/>
</dbReference>
<organism evidence="3 4">
    <name type="scientific">Maribellus luteus</name>
    <dbReference type="NCBI Taxonomy" id="2305463"/>
    <lineage>
        <taxon>Bacteria</taxon>
        <taxon>Pseudomonadati</taxon>
        <taxon>Bacteroidota</taxon>
        <taxon>Bacteroidia</taxon>
        <taxon>Marinilabiliales</taxon>
        <taxon>Prolixibacteraceae</taxon>
        <taxon>Maribellus</taxon>
    </lineage>
</organism>
<comment type="caution">
    <text evidence="3">The sequence shown here is derived from an EMBL/GenBank/DDBJ whole genome shotgun (WGS) entry which is preliminary data.</text>
</comment>
<dbReference type="GO" id="GO:0005524">
    <property type="term" value="F:ATP binding"/>
    <property type="evidence" value="ECO:0007669"/>
    <property type="project" value="InterPro"/>
</dbReference>
<accession>A0A399T5I0</accession>
<proteinExistence type="predicted"/>
<dbReference type="PANTHER" id="PTHR43581:SF4">
    <property type="entry name" value="ATP_GTP PHOSPHATASE"/>
    <property type="match status" value="1"/>
</dbReference>
<evidence type="ECO:0000313" key="3">
    <source>
        <dbReference type="EMBL" id="RIJ50214.1"/>
    </source>
</evidence>
<protein>
    <recommendedName>
        <fullName evidence="2">ATPase AAA-type core domain-containing protein</fullName>
    </recommendedName>
</protein>
<reference evidence="3 4" key="1">
    <citation type="submission" date="2018-08" db="EMBL/GenBank/DDBJ databases">
        <title>Pallidiluteibacterium maritimus gen. nov., sp. nov., isolated from coastal sediment.</title>
        <authorList>
            <person name="Zhou L.Y."/>
        </authorList>
    </citation>
    <scope>NUCLEOTIDE SEQUENCE [LARGE SCALE GENOMIC DNA]</scope>
    <source>
        <strain evidence="3 4">XSD2</strain>
    </source>
</reference>
<evidence type="ECO:0000256" key="1">
    <source>
        <dbReference type="SAM" id="Coils"/>
    </source>
</evidence>
<dbReference type="InterPro" id="IPR027417">
    <property type="entry name" value="P-loop_NTPase"/>
</dbReference>
<evidence type="ECO:0000259" key="2">
    <source>
        <dbReference type="Pfam" id="PF13304"/>
    </source>
</evidence>